<sequence>MAAIDGKRLGGDRLCTGDLSRCWAARYGTKKGQDINLLFYHATIYHPLVHNFILLGITPSYRN</sequence>
<evidence type="ECO:0000313" key="2">
    <source>
        <dbReference type="Proteomes" id="UP000005239"/>
    </source>
</evidence>
<organism evidence="1 2">
    <name type="scientific">Pristionchus pacificus</name>
    <name type="common">Parasitic nematode worm</name>
    <dbReference type="NCBI Taxonomy" id="54126"/>
    <lineage>
        <taxon>Eukaryota</taxon>
        <taxon>Metazoa</taxon>
        <taxon>Ecdysozoa</taxon>
        <taxon>Nematoda</taxon>
        <taxon>Chromadorea</taxon>
        <taxon>Rhabditida</taxon>
        <taxon>Rhabditina</taxon>
        <taxon>Diplogasteromorpha</taxon>
        <taxon>Diplogasteroidea</taxon>
        <taxon>Neodiplogasteridae</taxon>
        <taxon>Pristionchus</taxon>
    </lineage>
</organism>
<dbReference type="EnsemblMetazoa" id="PPA39518.1">
    <property type="protein sequence ID" value="PPA39518.1"/>
    <property type="gene ID" value="WBGene00277887"/>
</dbReference>
<name>A0A2A6B3M8_PRIPA</name>
<reference evidence="1" key="2">
    <citation type="submission" date="2022-06" db="UniProtKB">
        <authorList>
            <consortium name="EnsemblMetazoa"/>
        </authorList>
    </citation>
    <scope>IDENTIFICATION</scope>
    <source>
        <strain evidence="1">PS312</strain>
    </source>
</reference>
<dbReference type="Proteomes" id="UP000005239">
    <property type="component" value="Unassembled WGS sequence"/>
</dbReference>
<dbReference type="AlphaFoldDB" id="A0A2A6B3M8"/>
<protein>
    <submittedName>
        <fullName evidence="1">Uncharacterized protein</fullName>
    </submittedName>
</protein>
<keyword evidence="2" id="KW-1185">Reference proteome</keyword>
<accession>A0A8R1USY8</accession>
<gene>
    <name evidence="1" type="primary">WBGene00277887</name>
</gene>
<reference evidence="2" key="1">
    <citation type="journal article" date="2008" name="Nat. Genet.">
        <title>The Pristionchus pacificus genome provides a unique perspective on nematode lifestyle and parasitism.</title>
        <authorList>
            <person name="Dieterich C."/>
            <person name="Clifton S.W."/>
            <person name="Schuster L.N."/>
            <person name="Chinwalla A."/>
            <person name="Delehaunty K."/>
            <person name="Dinkelacker I."/>
            <person name="Fulton L."/>
            <person name="Fulton R."/>
            <person name="Godfrey J."/>
            <person name="Minx P."/>
            <person name="Mitreva M."/>
            <person name="Roeseler W."/>
            <person name="Tian H."/>
            <person name="Witte H."/>
            <person name="Yang S.P."/>
            <person name="Wilson R.K."/>
            <person name="Sommer R.J."/>
        </authorList>
    </citation>
    <scope>NUCLEOTIDE SEQUENCE [LARGE SCALE GENOMIC DNA]</scope>
    <source>
        <strain evidence="2">PS312</strain>
    </source>
</reference>
<accession>A0A2A6B3M8</accession>
<evidence type="ECO:0000313" key="1">
    <source>
        <dbReference type="EnsemblMetazoa" id="PPA39518.1"/>
    </source>
</evidence>
<proteinExistence type="predicted"/>